<evidence type="ECO:0000313" key="2">
    <source>
        <dbReference type="EMBL" id="CEM19463.1"/>
    </source>
</evidence>
<proteinExistence type="predicted"/>
<name>A0A0G4FWF5_9ALVE</name>
<dbReference type="Pfam" id="PF04938">
    <property type="entry name" value="SIP1"/>
    <property type="match status" value="1"/>
</dbReference>
<organism evidence="2">
    <name type="scientific">Chromera velia CCMP2878</name>
    <dbReference type="NCBI Taxonomy" id="1169474"/>
    <lineage>
        <taxon>Eukaryota</taxon>
        <taxon>Sar</taxon>
        <taxon>Alveolata</taxon>
        <taxon>Colpodellida</taxon>
        <taxon>Chromeraceae</taxon>
        <taxon>Chromera</taxon>
    </lineage>
</organism>
<feature type="region of interest" description="Disordered" evidence="1">
    <location>
        <begin position="173"/>
        <end position="210"/>
    </location>
</feature>
<dbReference type="Gene3D" id="1.20.58.1070">
    <property type="match status" value="1"/>
</dbReference>
<dbReference type="InterPro" id="IPR035426">
    <property type="entry name" value="Gemin2/Brr1"/>
</dbReference>
<feature type="region of interest" description="Disordered" evidence="1">
    <location>
        <begin position="1"/>
        <end position="20"/>
    </location>
</feature>
<feature type="region of interest" description="Disordered" evidence="1">
    <location>
        <begin position="308"/>
        <end position="336"/>
    </location>
</feature>
<dbReference type="GO" id="GO:0000387">
    <property type="term" value="P:spliceosomal snRNP assembly"/>
    <property type="evidence" value="ECO:0007669"/>
    <property type="project" value="InterPro"/>
</dbReference>
<dbReference type="EMBL" id="CDMZ01000685">
    <property type="protein sequence ID" value="CEM19463.1"/>
    <property type="molecule type" value="Genomic_DNA"/>
</dbReference>
<feature type="region of interest" description="Disordered" evidence="1">
    <location>
        <begin position="100"/>
        <end position="127"/>
    </location>
</feature>
<evidence type="ECO:0000256" key="1">
    <source>
        <dbReference type="SAM" id="MobiDB-lite"/>
    </source>
</evidence>
<accession>A0A0G4FWF5</accession>
<dbReference type="AlphaFoldDB" id="A0A0G4FWF5"/>
<reference evidence="2" key="1">
    <citation type="submission" date="2014-11" db="EMBL/GenBank/DDBJ databases">
        <authorList>
            <person name="Otto D Thomas"/>
            <person name="Naeem Raeece"/>
        </authorList>
    </citation>
    <scope>NUCLEOTIDE SEQUENCE</scope>
</reference>
<protein>
    <submittedName>
        <fullName evidence="2">Uncharacterized protein</fullName>
    </submittedName>
</protein>
<feature type="compositionally biased region" description="Low complexity" evidence="1">
    <location>
        <begin position="112"/>
        <end position="127"/>
    </location>
</feature>
<feature type="region of interest" description="Disordered" evidence="1">
    <location>
        <begin position="37"/>
        <end position="66"/>
    </location>
</feature>
<gene>
    <name evidence="2" type="ORF">Cvel_19083</name>
</gene>
<sequence>MEMENDYCSSSEGEDEGEFYDLLRPRQAVALERPDSADLVYEVEEPEEKDAGLVGDGGGGDGIEKDDELKTCDDVFAYLSSVRQEASSLGTVLIASSTKLRASAAAPDEEQASPVAESPSQQSASSFPPSWVQETLYQFRQLRSVSLAPFHSSQDAKRKGRRQAPFSPCFQSLQVKQKKAGRRKEAHEISLRSLLVTPQGGDSNRESSHTEDKPILLWIKSRDAKTDELVSLGQPDLCRLLTVLATSLEAERERSLSTPSDLHRQASWVFAVLSLLSDLQAVHEDTAADLQRLRRACEWLHALLKTDSQSSSSKEKQEGEEEVSLGGSQKADMTNTAGDSSIVAARGSLAAICVLVRDHFGQR</sequence>
<dbReference type="VEuPathDB" id="CryptoDB:Cvel_19083"/>